<proteinExistence type="predicted"/>
<keyword evidence="2" id="KW-1133">Transmembrane helix</keyword>
<dbReference type="PANTHER" id="PTHR33641:SF16">
    <property type="entry name" value="AVR9_CF-9 RAPIDLY ELICITED PROTEIN"/>
    <property type="match status" value="1"/>
</dbReference>
<evidence type="ECO:0000313" key="4">
    <source>
        <dbReference type="Proteomes" id="UP000325315"/>
    </source>
</evidence>
<dbReference type="AlphaFoldDB" id="A0A5B6UF82"/>
<dbReference type="Proteomes" id="UP000325315">
    <property type="component" value="Unassembled WGS sequence"/>
</dbReference>
<gene>
    <name evidence="3" type="ORF">EPI10_017946</name>
</gene>
<evidence type="ECO:0000256" key="2">
    <source>
        <dbReference type="SAM" id="Phobius"/>
    </source>
</evidence>
<feature type="transmembrane region" description="Helical" evidence="2">
    <location>
        <begin position="35"/>
        <end position="56"/>
    </location>
</feature>
<dbReference type="PANTHER" id="PTHR33641">
    <property type="entry name" value="OS06G0133500 PROTEIN"/>
    <property type="match status" value="1"/>
</dbReference>
<evidence type="ECO:0000313" key="3">
    <source>
        <dbReference type="EMBL" id="KAA3454862.1"/>
    </source>
</evidence>
<keyword evidence="2" id="KW-0472">Membrane</keyword>
<feature type="region of interest" description="Disordered" evidence="1">
    <location>
        <begin position="156"/>
        <end position="177"/>
    </location>
</feature>
<name>A0A5B6UF82_9ROSI</name>
<dbReference type="EMBL" id="SMMG02000012">
    <property type="protein sequence ID" value="KAA3454862.1"/>
    <property type="molecule type" value="Genomic_DNA"/>
</dbReference>
<dbReference type="OrthoDB" id="751010at2759"/>
<comment type="caution">
    <text evidence="3">The sequence shown here is derived from an EMBL/GenBank/DDBJ whole genome shotgun (WGS) entry which is preliminary data.</text>
</comment>
<sequence length="198" mass="22640">MISPKKTVPNLILAFRIAAWTGLRRLTVLPDHSRFFFFFFVSYPICLLLLLLIFLFRHLNSPSPFFLLTSQFLQYPFKSLQIHTPKQLINCQIGASSFFPTSIPLLFTMMMSMFSSFEALLFDSHGQKKYTATSTPIEKAKPNEFSCSEGNKKEAAKFNNLSPPSSSSVVKTPQKQRLRPRFAPELDGVHCFETIIPY</sequence>
<keyword evidence="2" id="KW-0812">Transmembrane</keyword>
<reference evidence="4" key="1">
    <citation type="journal article" date="2019" name="Plant Biotechnol. J.">
        <title>Genome sequencing of the Australian wild diploid species Gossypium australe highlights disease resistance and delayed gland morphogenesis.</title>
        <authorList>
            <person name="Cai Y."/>
            <person name="Cai X."/>
            <person name="Wang Q."/>
            <person name="Wang P."/>
            <person name="Zhang Y."/>
            <person name="Cai C."/>
            <person name="Xu Y."/>
            <person name="Wang K."/>
            <person name="Zhou Z."/>
            <person name="Wang C."/>
            <person name="Geng S."/>
            <person name="Li B."/>
            <person name="Dong Q."/>
            <person name="Hou Y."/>
            <person name="Wang H."/>
            <person name="Ai P."/>
            <person name="Liu Z."/>
            <person name="Yi F."/>
            <person name="Sun M."/>
            <person name="An G."/>
            <person name="Cheng J."/>
            <person name="Zhang Y."/>
            <person name="Shi Q."/>
            <person name="Xie Y."/>
            <person name="Shi X."/>
            <person name="Chang Y."/>
            <person name="Huang F."/>
            <person name="Chen Y."/>
            <person name="Hong S."/>
            <person name="Mi L."/>
            <person name="Sun Q."/>
            <person name="Zhang L."/>
            <person name="Zhou B."/>
            <person name="Peng R."/>
            <person name="Zhang X."/>
            <person name="Liu F."/>
        </authorList>
    </citation>
    <scope>NUCLEOTIDE SEQUENCE [LARGE SCALE GENOMIC DNA]</scope>
    <source>
        <strain evidence="4">cv. PA1801</strain>
    </source>
</reference>
<keyword evidence="4" id="KW-1185">Reference proteome</keyword>
<protein>
    <submittedName>
        <fullName evidence="3">Avr9/Cf-9 rapidly elicited protein 65</fullName>
    </submittedName>
</protein>
<accession>A0A5B6UF82</accession>
<organism evidence="3 4">
    <name type="scientific">Gossypium australe</name>
    <dbReference type="NCBI Taxonomy" id="47621"/>
    <lineage>
        <taxon>Eukaryota</taxon>
        <taxon>Viridiplantae</taxon>
        <taxon>Streptophyta</taxon>
        <taxon>Embryophyta</taxon>
        <taxon>Tracheophyta</taxon>
        <taxon>Spermatophyta</taxon>
        <taxon>Magnoliopsida</taxon>
        <taxon>eudicotyledons</taxon>
        <taxon>Gunneridae</taxon>
        <taxon>Pentapetalae</taxon>
        <taxon>rosids</taxon>
        <taxon>malvids</taxon>
        <taxon>Malvales</taxon>
        <taxon>Malvaceae</taxon>
        <taxon>Malvoideae</taxon>
        <taxon>Gossypium</taxon>
    </lineage>
</organism>
<evidence type="ECO:0000256" key="1">
    <source>
        <dbReference type="SAM" id="MobiDB-lite"/>
    </source>
</evidence>
<feature type="transmembrane region" description="Helical" evidence="2">
    <location>
        <begin position="103"/>
        <end position="122"/>
    </location>
</feature>